<dbReference type="EMBL" id="PYJH01000121">
    <property type="protein sequence ID" value="PUE89386.1"/>
    <property type="molecule type" value="Genomic_DNA"/>
</dbReference>
<sequence>MEVVANQQLDWAERLWRYFKTERFVSLMDTGTLYFASARQFEDRFEGAVAVLPPGFPVDPRYSAPQFYERAFEELRRLTKVSCWHRAEYESDAMWQLYAGSRKGVAVRTTPDRIRAAAQPFRLKPEYGQEDLLAGHVNYADLLKERLNVSMAERFWYKNLAFSWEREFRLAVSMRMAEEFGVAVPEFGIHVEFDLDVLVDKIYLGPSLIDEEIAVIRASADQRGLGDRVRISSLRGQPRYT</sequence>
<dbReference type="RefSeq" id="WP_033836614.1">
    <property type="nucleotide sequence ID" value="NZ_CP013004.1"/>
</dbReference>
<dbReference type="Proteomes" id="UP000251513">
    <property type="component" value="Unassembled WGS sequence"/>
</dbReference>
<comment type="caution">
    <text evidence="1">The sequence shown here is derived from an EMBL/GenBank/DDBJ whole genome shotgun (WGS) entry which is preliminary data.</text>
</comment>
<gene>
    <name evidence="1" type="ORF">C7T86_24010</name>
</gene>
<protein>
    <submittedName>
        <fullName evidence="1">DUF2971 domain-containing protein</fullName>
    </submittedName>
</protein>
<reference evidence="1 2" key="1">
    <citation type="submission" date="2018-03" db="EMBL/GenBank/DDBJ databases">
        <title>Sequencing of reference strains of Xanthomonas.</title>
        <authorList>
            <person name="Studholme D.J."/>
            <person name="Vicente J."/>
            <person name="Sarris P."/>
        </authorList>
    </citation>
    <scope>NUCLEOTIDE SEQUENCE [LARGE SCALE GENOMIC DNA]</scope>
    <source>
        <strain evidence="1 2">WHRI 5232</strain>
    </source>
</reference>
<evidence type="ECO:0000313" key="1">
    <source>
        <dbReference type="EMBL" id="PUE89386.1"/>
    </source>
</evidence>
<name>A0AA45BTB0_XANCM</name>
<organism evidence="1 2">
    <name type="scientific">Xanthomonas campestris pv. malvacearum</name>
    <dbReference type="NCBI Taxonomy" id="86040"/>
    <lineage>
        <taxon>Bacteria</taxon>
        <taxon>Pseudomonadati</taxon>
        <taxon>Pseudomonadota</taxon>
        <taxon>Gammaproteobacteria</taxon>
        <taxon>Lysobacterales</taxon>
        <taxon>Lysobacteraceae</taxon>
        <taxon>Xanthomonas</taxon>
    </lineage>
</organism>
<evidence type="ECO:0000313" key="2">
    <source>
        <dbReference type="Proteomes" id="UP000251513"/>
    </source>
</evidence>
<accession>A0AA45BTB0</accession>
<dbReference type="AlphaFoldDB" id="A0AA45BTB0"/>
<proteinExistence type="predicted"/>